<reference evidence="3 4" key="1">
    <citation type="journal article" date="2012" name="Stand. Genomic Sci.">
        <title>Complete genome sequence of the facultatively chemolithoautotrophic and methylotrophic alpha Proteobacterium Starkeya novella type strain (ATCC 8093(T)).</title>
        <authorList>
            <person name="Kappler U."/>
            <person name="Davenport K."/>
            <person name="Beatson S."/>
            <person name="Lucas S."/>
            <person name="Lapidus A."/>
            <person name="Copeland A."/>
            <person name="Berry K.W."/>
            <person name="Glavina Del Rio T."/>
            <person name="Hammon N."/>
            <person name="Dalin E."/>
            <person name="Tice H."/>
            <person name="Pitluck S."/>
            <person name="Richardson P."/>
            <person name="Bruce D."/>
            <person name="Goodwin L.A."/>
            <person name="Han C."/>
            <person name="Tapia R."/>
            <person name="Detter J.C."/>
            <person name="Chang Y.J."/>
            <person name="Jeffries C.D."/>
            <person name="Land M."/>
            <person name="Hauser L."/>
            <person name="Kyrpides N.C."/>
            <person name="Goker M."/>
            <person name="Ivanova N."/>
            <person name="Klenk H.P."/>
            <person name="Woyke T."/>
        </authorList>
    </citation>
    <scope>NUCLEOTIDE SEQUENCE [LARGE SCALE GENOMIC DNA]</scope>
    <source>
        <strain evidence="4">ATCC 8093 / DSM 506 / JCM 20403 / CCM 1077 / IAM 12100 / NBRC 12443 / NCIMB 10456</strain>
    </source>
</reference>
<dbReference type="RefSeq" id="WP_013165009.1">
    <property type="nucleotide sequence ID" value="NC_014217.1"/>
</dbReference>
<organism evidence="3 4">
    <name type="scientific">Ancylobacter novellus (strain ATCC 8093 / DSM 506 / JCM 20403 / CCM 1077 / IAM 12100 / NBRC 12443 / NCIMB 10456)</name>
    <name type="common">Starkeya novella</name>
    <dbReference type="NCBI Taxonomy" id="639283"/>
    <lineage>
        <taxon>Bacteria</taxon>
        <taxon>Pseudomonadati</taxon>
        <taxon>Pseudomonadota</taxon>
        <taxon>Alphaproteobacteria</taxon>
        <taxon>Hyphomicrobiales</taxon>
        <taxon>Xanthobacteraceae</taxon>
        <taxon>Ancylobacter</taxon>
    </lineage>
</organism>
<accession>D7A0Z4</accession>
<keyword evidence="4" id="KW-1185">Reference proteome</keyword>
<feature type="compositionally biased region" description="Basic and acidic residues" evidence="1">
    <location>
        <begin position="27"/>
        <end position="46"/>
    </location>
</feature>
<feature type="chain" id="PRO_5003092189" evidence="2">
    <location>
        <begin position="24"/>
        <end position="186"/>
    </location>
</feature>
<protein>
    <submittedName>
        <fullName evidence="3">Uncharacterized protein</fullName>
    </submittedName>
</protein>
<name>D7A0Z4_ANCN5</name>
<proteinExistence type="predicted"/>
<evidence type="ECO:0000313" key="4">
    <source>
        <dbReference type="Proteomes" id="UP000006633"/>
    </source>
</evidence>
<dbReference type="KEGG" id="sno:Snov_0168"/>
<keyword evidence="2" id="KW-0732">Signal</keyword>
<evidence type="ECO:0000313" key="3">
    <source>
        <dbReference type="EMBL" id="ADH87504.1"/>
    </source>
</evidence>
<dbReference type="AlphaFoldDB" id="D7A0Z4"/>
<dbReference type="Proteomes" id="UP000006633">
    <property type="component" value="Chromosome"/>
</dbReference>
<sequence length="186" mass="19240">MRITPALIAAALFGVLAATAVPAAESGKPENHRAGEARKDDRPREPAETKLAICLAPRLPGPLELASRLDAYETFVGIRPAQIDAWRDYTDALQAMTVGAEAERRELPATGLTDGDALSQSATLAGAVIATGERATRLLASVDALRAVLSEAQKARLDEAGPLFPPKCAGTLAEAGTPADAAAAPH</sequence>
<gene>
    <name evidence="3" type="ordered locus">Snov_0168</name>
</gene>
<feature type="region of interest" description="Disordered" evidence="1">
    <location>
        <begin position="23"/>
        <end position="46"/>
    </location>
</feature>
<dbReference type="eggNOG" id="ENOG5033P70">
    <property type="taxonomic scope" value="Bacteria"/>
</dbReference>
<evidence type="ECO:0000256" key="2">
    <source>
        <dbReference type="SAM" id="SignalP"/>
    </source>
</evidence>
<dbReference type="OrthoDB" id="7354754at2"/>
<dbReference type="EMBL" id="CP002026">
    <property type="protein sequence ID" value="ADH87504.1"/>
    <property type="molecule type" value="Genomic_DNA"/>
</dbReference>
<evidence type="ECO:0000256" key="1">
    <source>
        <dbReference type="SAM" id="MobiDB-lite"/>
    </source>
</evidence>
<dbReference type="STRING" id="639283.Snov_0168"/>
<dbReference type="HOGENOM" id="CLU_1453586_0_0_5"/>
<feature type="signal peptide" evidence="2">
    <location>
        <begin position="1"/>
        <end position="23"/>
    </location>
</feature>